<name>A0A853IVW6_9BURK</name>
<evidence type="ECO:0000256" key="3">
    <source>
        <dbReference type="ARBA" id="ARBA00022692"/>
    </source>
</evidence>
<feature type="transmembrane region" description="Helical" evidence="6">
    <location>
        <begin position="61"/>
        <end position="81"/>
    </location>
</feature>
<feature type="transmembrane region" description="Helical" evidence="6">
    <location>
        <begin position="30"/>
        <end position="49"/>
    </location>
</feature>
<feature type="transmembrane region" description="Helical" evidence="6">
    <location>
        <begin position="171"/>
        <end position="188"/>
    </location>
</feature>
<dbReference type="PANTHER" id="PTHR32322">
    <property type="entry name" value="INNER MEMBRANE TRANSPORTER"/>
    <property type="match status" value="1"/>
</dbReference>
<evidence type="ECO:0000313" key="8">
    <source>
        <dbReference type="EMBL" id="NZA02271.1"/>
    </source>
</evidence>
<dbReference type="InterPro" id="IPR037185">
    <property type="entry name" value="EmrE-like"/>
</dbReference>
<comment type="caution">
    <text evidence="8">The sequence shown here is derived from an EMBL/GenBank/DDBJ whole genome shotgun (WGS) entry which is preliminary data.</text>
</comment>
<comment type="similarity">
    <text evidence="2">Belongs to the EamA transporter family.</text>
</comment>
<dbReference type="AlphaFoldDB" id="A0A853IVW6"/>
<evidence type="ECO:0000256" key="4">
    <source>
        <dbReference type="ARBA" id="ARBA00022989"/>
    </source>
</evidence>
<evidence type="ECO:0000259" key="7">
    <source>
        <dbReference type="Pfam" id="PF00892"/>
    </source>
</evidence>
<dbReference type="Proteomes" id="UP000589716">
    <property type="component" value="Unassembled WGS sequence"/>
</dbReference>
<evidence type="ECO:0000256" key="5">
    <source>
        <dbReference type="ARBA" id="ARBA00023136"/>
    </source>
</evidence>
<protein>
    <submittedName>
        <fullName evidence="8">DMT family transporter</fullName>
    </submittedName>
</protein>
<feature type="transmembrane region" description="Helical" evidence="6">
    <location>
        <begin position="200"/>
        <end position="220"/>
    </location>
</feature>
<evidence type="ECO:0000256" key="6">
    <source>
        <dbReference type="SAM" id="Phobius"/>
    </source>
</evidence>
<dbReference type="Gene3D" id="1.10.3730.20">
    <property type="match status" value="1"/>
</dbReference>
<keyword evidence="4 6" id="KW-1133">Transmembrane helix</keyword>
<dbReference type="RefSeq" id="WP_180550618.1">
    <property type="nucleotide sequence ID" value="NZ_JACCKX010000001.1"/>
</dbReference>
<feature type="transmembrane region" description="Helical" evidence="6">
    <location>
        <begin position="113"/>
        <end position="131"/>
    </location>
</feature>
<dbReference type="GO" id="GO:0016020">
    <property type="term" value="C:membrane"/>
    <property type="evidence" value="ECO:0007669"/>
    <property type="project" value="UniProtKB-SubCell"/>
</dbReference>
<proteinExistence type="inferred from homology"/>
<feature type="transmembrane region" description="Helical" evidence="6">
    <location>
        <begin position="87"/>
        <end position="106"/>
    </location>
</feature>
<evidence type="ECO:0000313" key="9">
    <source>
        <dbReference type="Proteomes" id="UP000589716"/>
    </source>
</evidence>
<gene>
    <name evidence="8" type="ORF">H0I39_11840</name>
</gene>
<keyword evidence="5 6" id="KW-0472">Membrane</keyword>
<organism evidence="8 9">
    <name type="scientific">Ottowia beijingensis</name>
    <dbReference type="NCBI Taxonomy" id="1207057"/>
    <lineage>
        <taxon>Bacteria</taxon>
        <taxon>Pseudomonadati</taxon>
        <taxon>Pseudomonadota</taxon>
        <taxon>Betaproteobacteria</taxon>
        <taxon>Burkholderiales</taxon>
        <taxon>Comamonadaceae</taxon>
        <taxon>Ottowia</taxon>
    </lineage>
</organism>
<dbReference type="InterPro" id="IPR050638">
    <property type="entry name" value="AA-Vitamin_Transporters"/>
</dbReference>
<dbReference type="PANTHER" id="PTHR32322:SF2">
    <property type="entry name" value="EAMA DOMAIN-CONTAINING PROTEIN"/>
    <property type="match status" value="1"/>
</dbReference>
<accession>A0A853IVW6</accession>
<feature type="domain" description="EamA" evidence="7">
    <location>
        <begin position="8"/>
        <end position="130"/>
    </location>
</feature>
<feature type="domain" description="EamA" evidence="7">
    <location>
        <begin position="143"/>
        <end position="273"/>
    </location>
</feature>
<sequence>MNAWPTALFVLLWSSGAIFSRWGLDHASPFVLLALRFGVALAFLSLLGWRERAWLPAPGTRAQVAGTGLLLVGGYSCTYFLALDQGLTPGALATILGVQPIATLLLQERRAPALRWLGLALALIGLVLVVLDSLLRARVSVAGVAWALAALGCITLGTMAQKRIAQPPTRVLPLQCAVALALCVALLPTQAPRFDPHPMLALSVLWLGAVISVGATVLLYRLLRAGNLVNVTSLFYLVPGGTALLDWWLLGNRMAPLALLGLGLVVAGLVLVFHARPAR</sequence>
<feature type="transmembrane region" description="Helical" evidence="6">
    <location>
        <begin position="255"/>
        <end position="275"/>
    </location>
</feature>
<dbReference type="EMBL" id="JACCKX010000001">
    <property type="protein sequence ID" value="NZA02271.1"/>
    <property type="molecule type" value="Genomic_DNA"/>
</dbReference>
<reference evidence="8 9" key="1">
    <citation type="submission" date="2020-07" db="EMBL/GenBank/DDBJ databases">
        <authorList>
            <person name="Maaloum M."/>
        </authorList>
    </citation>
    <scope>NUCLEOTIDE SEQUENCE [LARGE SCALE GENOMIC DNA]</scope>
    <source>
        <strain evidence="8 9">GCS-AN-3</strain>
    </source>
</reference>
<dbReference type="SUPFAM" id="SSF103481">
    <property type="entry name" value="Multidrug resistance efflux transporter EmrE"/>
    <property type="match status" value="2"/>
</dbReference>
<dbReference type="InterPro" id="IPR000620">
    <property type="entry name" value="EamA_dom"/>
</dbReference>
<dbReference type="Pfam" id="PF00892">
    <property type="entry name" value="EamA"/>
    <property type="match status" value="2"/>
</dbReference>
<feature type="transmembrane region" description="Helical" evidence="6">
    <location>
        <begin position="227"/>
        <end position="249"/>
    </location>
</feature>
<comment type="subcellular location">
    <subcellularLocation>
        <location evidence="1">Membrane</location>
        <topology evidence="1">Multi-pass membrane protein</topology>
    </subcellularLocation>
</comment>
<feature type="transmembrane region" description="Helical" evidence="6">
    <location>
        <begin position="137"/>
        <end position="159"/>
    </location>
</feature>
<evidence type="ECO:0000256" key="1">
    <source>
        <dbReference type="ARBA" id="ARBA00004141"/>
    </source>
</evidence>
<keyword evidence="3 6" id="KW-0812">Transmembrane</keyword>
<evidence type="ECO:0000256" key="2">
    <source>
        <dbReference type="ARBA" id="ARBA00007362"/>
    </source>
</evidence>
<keyword evidence="9" id="KW-1185">Reference proteome</keyword>